<keyword evidence="1" id="KW-0472">Membrane</keyword>
<organism evidence="2 3">
    <name type="scientific">Allacma fusca</name>
    <dbReference type="NCBI Taxonomy" id="39272"/>
    <lineage>
        <taxon>Eukaryota</taxon>
        <taxon>Metazoa</taxon>
        <taxon>Ecdysozoa</taxon>
        <taxon>Arthropoda</taxon>
        <taxon>Hexapoda</taxon>
        <taxon>Collembola</taxon>
        <taxon>Symphypleona</taxon>
        <taxon>Sminthuridae</taxon>
        <taxon>Allacma</taxon>
    </lineage>
</organism>
<dbReference type="EMBL" id="CAJVCH010535167">
    <property type="protein sequence ID" value="CAG7825142.1"/>
    <property type="molecule type" value="Genomic_DNA"/>
</dbReference>
<keyword evidence="1" id="KW-0812">Transmembrane</keyword>
<feature type="transmembrane region" description="Helical" evidence="1">
    <location>
        <begin position="48"/>
        <end position="69"/>
    </location>
</feature>
<evidence type="ECO:0000313" key="2">
    <source>
        <dbReference type="EMBL" id="CAG7825142.1"/>
    </source>
</evidence>
<dbReference type="Proteomes" id="UP000708208">
    <property type="component" value="Unassembled WGS sequence"/>
</dbReference>
<keyword evidence="3" id="KW-1185">Reference proteome</keyword>
<name>A0A8J2L438_9HEXA</name>
<dbReference type="AlphaFoldDB" id="A0A8J2L438"/>
<reference evidence="2" key="1">
    <citation type="submission" date="2021-06" db="EMBL/GenBank/DDBJ databases">
        <authorList>
            <person name="Hodson N. C."/>
            <person name="Mongue J. A."/>
            <person name="Jaron S. K."/>
        </authorList>
    </citation>
    <scope>NUCLEOTIDE SEQUENCE</scope>
</reference>
<comment type="caution">
    <text evidence="2">The sequence shown here is derived from an EMBL/GenBank/DDBJ whole genome shotgun (WGS) entry which is preliminary data.</text>
</comment>
<accession>A0A8J2L438</accession>
<evidence type="ECO:0000256" key="1">
    <source>
        <dbReference type="SAM" id="Phobius"/>
    </source>
</evidence>
<evidence type="ECO:0000313" key="3">
    <source>
        <dbReference type="Proteomes" id="UP000708208"/>
    </source>
</evidence>
<sequence length="120" mass="14019">MVLCPITYSILALVLFLLNPDDPRYLYSALPLSSKSEWLLFLWSIVEYLHIIRFCCVFNTMLFIIIVYAHCTNFWLLQLSGSDAKNDNIVITKSQDKSEALKNYKIFQVMNVHFNHCFST</sequence>
<protein>
    <submittedName>
        <fullName evidence="2">Uncharacterized protein</fullName>
    </submittedName>
</protein>
<proteinExistence type="predicted"/>
<keyword evidence="1" id="KW-1133">Transmembrane helix</keyword>
<gene>
    <name evidence="2" type="ORF">AFUS01_LOCUS35266</name>
</gene>
<feature type="non-terminal residue" evidence="2">
    <location>
        <position position="1"/>
    </location>
</feature>